<dbReference type="InterPro" id="IPR005793">
    <property type="entry name" value="Formyl_trans_C"/>
</dbReference>
<dbReference type="CDD" id="cd08646">
    <property type="entry name" value="FMT_core_Met-tRNA-FMT_N"/>
    <property type="match status" value="1"/>
</dbReference>
<name>M1LNA8_9PROT</name>
<dbReference type="Gene3D" id="3.40.50.12230">
    <property type="match status" value="1"/>
</dbReference>
<dbReference type="HOGENOM" id="CLU_033347_1_2_4"/>
<evidence type="ECO:0000313" key="8">
    <source>
        <dbReference type="EMBL" id="AGF47192.1"/>
    </source>
</evidence>
<dbReference type="PANTHER" id="PTHR11138:SF5">
    <property type="entry name" value="METHIONYL-TRNA FORMYLTRANSFERASE, MITOCHONDRIAL"/>
    <property type="match status" value="1"/>
</dbReference>
<comment type="catalytic activity">
    <reaction evidence="5">
        <text>L-methionyl-tRNA(fMet) + (6R)-10-formyltetrahydrofolate = N-formyl-L-methionyl-tRNA(fMet) + (6S)-5,6,7,8-tetrahydrofolate + H(+)</text>
        <dbReference type="Rhea" id="RHEA:24380"/>
        <dbReference type="Rhea" id="RHEA-COMP:9952"/>
        <dbReference type="Rhea" id="RHEA-COMP:9953"/>
        <dbReference type="ChEBI" id="CHEBI:15378"/>
        <dbReference type="ChEBI" id="CHEBI:57453"/>
        <dbReference type="ChEBI" id="CHEBI:78530"/>
        <dbReference type="ChEBI" id="CHEBI:78844"/>
        <dbReference type="ChEBI" id="CHEBI:195366"/>
        <dbReference type="EC" id="2.1.2.9"/>
    </reaction>
</comment>
<feature type="domain" description="Formyl transferase C-terminal" evidence="7">
    <location>
        <begin position="209"/>
        <end position="309"/>
    </location>
</feature>
<dbReference type="EC" id="2.1.2.9" evidence="2 5"/>
<dbReference type="InterPro" id="IPR011034">
    <property type="entry name" value="Formyl_transferase-like_C_sf"/>
</dbReference>
<evidence type="ECO:0000256" key="4">
    <source>
        <dbReference type="ARBA" id="ARBA00022917"/>
    </source>
</evidence>
<dbReference type="InterPro" id="IPR005794">
    <property type="entry name" value="Fmt"/>
</dbReference>
<dbReference type="Proteomes" id="UP000011547">
    <property type="component" value="Chromosome"/>
</dbReference>
<dbReference type="SUPFAM" id="SSF53328">
    <property type="entry name" value="Formyltransferase"/>
    <property type="match status" value="1"/>
</dbReference>
<dbReference type="OrthoDB" id="9802815at2"/>
<dbReference type="NCBIfam" id="TIGR00460">
    <property type="entry name" value="fmt"/>
    <property type="match status" value="1"/>
</dbReference>
<reference evidence="8 9" key="1">
    <citation type="journal article" date="2013" name="Genome Biol. Evol.">
        <title>Genome evolution and phylogenomic analysis of candidatus kinetoplastibacterium, the betaproteobacterial endosymbionts of strigomonas and angomonas.</title>
        <authorList>
            <person name="Alves J.M."/>
            <person name="Serrano M.G."/>
            <person name="Maia da Silva F."/>
            <person name="Voegtly L.J."/>
            <person name="Matveyev A.V."/>
            <person name="Teixeira M.M."/>
            <person name="Camargo E.P."/>
            <person name="Buck G.A."/>
        </authorList>
    </citation>
    <scope>NUCLEOTIDE SEQUENCE [LARGE SCALE GENOMIC DNA]</scope>
    <source>
        <strain evidence="8 9">TCC079E</strain>
    </source>
</reference>
<dbReference type="KEGG" id="kde:CDSE_0075"/>
<dbReference type="CDD" id="cd08704">
    <property type="entry name" value="Met_tRNA_FMT_C"/>
    <property type="match status" value="1"/>
</dbReference>
<evidence type="ECO:0000259" key="6">
    <source>
        <dbReference type="Pfam" id="PF00551"/>
    </source>
</evidence>
<dbReference type="HAMAP" id="MF_00182">
    <property type="entry name" value="Formyl_trans"/>
    <property type="match status" value="1"/>
</dbReference>
<dbReference type="STRING" id="1208919.CDSE_0075"/>
<organism evidence="8 9">
    <name type="scientific">Candidatus Kinetoplastidibacterium desouzai TCC079E</name>
    <dbReference type="NCBI Taxonomy" id="1208919"/>
    <lineage>
        <taxon>Bacteria</taxon>
        <taxon>Pseudomonadati</taxon>
        <taxon>Pseudomonadota</taxon>
        <taxon>Betaproteobacteria</taxon>
        <taxon>Candidatus Kinetoplastidibacterium</taxon>
    </lineage>
</organism>
<evidence type="ECO:0000256" key="5">
    <source>
        <dbReference type="HAMAP-Rule" id="MF_00182"/>
    </source>
</evidence>
<dbReference type="RefSeq" id="WP_015396603.1">
    <property type="nucleotide sequence ID" value="NC_020294.1"/>
</dbReference>
<dbReference type="Pfam" id="PF00551">
    <property type="entry name" value="Formyl_trans_N"/>
    <property type="match status" value="1"/>
</dbReference>
<dbReference type="GO" id="GO:0005829">
    <property type="term" value="C:cytosol"/>
    <property type="evidence" value="ECO:0007669"/>
    <property type="project" value="TreeGrafter"/>
</dbReference>
<keyword evidence="4 5" id="KW-0648">Protein biosynthesis</keyword>
<accession>M1LNA8</accession>
<proteinExistence type="inferred from homology"/>
<comment type="similarity">
    <text evidence="1 5">Belongs to the Fmt family.</text>
</comment>
<dbReference type="InterPro" id="IPR002376">
    <property type="entry name" value="Formyl_transf_N"/>
</dbReference>
<dbReference type="PANTHER" id="PTHR11138">
    <property type="entry name" value="METHIONYL-TRNA FORMYLTRANSFERASE"/>
    <property type="match status" value="1"/>
</dbReference>
<protein>
    <recommendedName>
        <fullName evidence="2 5">Methionyl-tRNA formyltransferase</fullName>
        <ecNumber evidence="2 5">2.1.2.9</ecNumber>
    </recommendedName>
</protein>
<feature type="domain" description="Formyl transferase N-terminal" evidence="6">
    <location>
        <begin position="1"/>
        <end position="184"/>
    </location>
</feature>
<dbReference type="Pfam" id="PF02911">
    <property type="entry name" value="Formyl_trans_C"/>
    <property type="match status" value="1"/>
</dbReference>
<evidence type="ECO:0000256" key="2">
    <source>
        <dbReference type="ARBA" id="ARBA00012261"/>
    </source>
</evidence>
<sequence>MRIIFAGTSDFAAIHLNYLFSLGHEIPIVITQPDSHSGRGLLLKCSPVKQLAIERNVKVFQPNSLSIEPNGSTQTLELRNTLLDLNPDIIVVVSYGLILPRWLLNLPKFGCVNVHASFLPRWRGAAPIQRSIEYGDAYTGITIIKMDSGLDTGDILFQSKIPIMDYFTYQDLHDLLAFEGSRGLEYVLANFNNIDPYPQLKDGVTYAKKIEKKDSILDFSKDACYLERLIRSLNPYPGSIIRLPIFKDPIKVWKALVLDYKGKEVPGTIINVDEIGIDIVTSQGALRLKELQKSGSKKSMVADFVRGYRRLLKVGMQVIQ</sequence>
<evidence type="ECO:0000313" key="9">
    <source>
        <dbReference type="Proteomes" id="UP000011547"/>
    </source>
</evidence>
<dbReference type="GO" id="GO:0004479">
    <property type="term" value="F:methionyl-tRNA formyltransferase activity"/>
    <property type="evidence" value="ECO:0007669"/>
    <property type="project" value="UniProtKB-UniRule"/>
</dbReference>
<comment type="function">
    <text evidence="5">Attaches a formyl group to the free amino group of methionyl-tRNA(fMet). The formyl group appears to play a dual role in the initiator identity of N-formylmethionyl-tRNA by promoting its recognition by IF2 and preventing the misappropriation of this tRNA by the elongation apparatus.</text>
</comment>
<evidence type="ECO:0000256" key="3">
    <source>
        <dbReference type="ARBA" id="ARBA00022679"/>
    </source>
</evidence>
<feature type="binding site" evidence="5">
    <location>
        <begin position="117"/>
        <end position="120"/>
    </location>
    <ligand>
        <name>(6S)-5,6,7,8-tetrahydrofolate</name>
        <dbReference type="ChEBI" id="CHEBI:57453"/>
    </ligand>
</feature>
<dbReference type="InterPro" id="IPR044135">
    <property type="entry name" value="Met-tRNA-FMT_C"/>
</dbReference>
<keyword evidence="9" id="KW-1185">Reference proteome</keyword>
<dbReference type="InterPro" id="IPR036477">
    <property type="entry name" value="Formyl_transf_N_sf"/>
</dbReference>
<dbReference type="AlphaFoldDB" id="M1LNA8"/>
<evidence type="ECO:0000256" key="1">
    <source>
        <dbReference type="ARBA" id="ARBA00010699"/>
    </source>
</evidence>
<evidence type="ECO:0000259" key="7">
    <source>
        <dbReference type="Pfam" id="PF02911"/>
    </source>
</evidence>
<dbReference type="eggNOG" id="COG0223">
    <property type="taxonomic scope" value="Bacteria"/>
</dbReference>
<dbReference type="PATRIC" id="fig|1208919.3.peg.635"/>
<keyword evidence="3 5" id="KW-0808">Transferase</keyword>
<gene>
    <name evidence="5" type="primary">fmt</name>
    <name evidence="8" type="ORF">CDSE_0075</name>
</gene>
<dbReference type="SUPFAM" id="SSF50486">
    <property type="entry name" value="FMT C-terminal domain-like"/>
    <property type="match status" value="1"/>
</dbReference>
<dbReference type="InterPro" id="IPR041711">
    <property type="entry name" value="Met-tRNA-FMT_N"/>
</dbReference>
<dbReference type="EMBL" id="CP003803">
    <property type="protein sequence ID" value="AGF47192.1"/>
    <property type="molecule type" value="Genomic_DNA"/>
</dbReference>